<keyword evidence="3" id="KW-1185">Reference proteome</keyword>
<gene>
    <name evidence="2" type="ORF">M2152_001704</name>
</gene>
<evidence type="ECO:0000256" key="1">
    <source>
        <dbReference type="SAM" id="SignalP"/>
    </source>
</evidence>
<dbReference type="EMBL" id="JARXVQ010000001">
    <property type="protein sequence ID" value="MDH6181522.1"/>
    <property type="molecule type" value="Genomic_DNA"/>
</dbReference>
<evidence type="ECO:0000313" key="2">
    <source>
        <dbReference type="EMBL" id="MDH6181522.1"/>
    </source>
</evidence>
<reference evidence="2 3" key="1">
    <citation type="submission" date="2023-04" db="EMBL/GenBank/DDBJ databases">
        <title>Genome Encyclopedia of Bacteria and Archaea VI: Functional Genomics of Type Strains.</title>
        <authorList>
            <person name="Whitman W."/>
        </authorList>
    </citation>
    <scope>NUCLEOTIDE SEQUENCE [LARGE SCALE GENOMIC DNA]</scope>
    <source>
        <strain evidence="2 3">SG_E_30_P1</strain>
    </source>
</reference>
<proteinExistence type="predicted"/>
<sequence length="284" mass="29397">MSTPRVLSCLAAAITLLAGCSAPAPAPTATPTPHPPAPESVAADLIGTWTLSEPSGHVGELTMLEDGFTYGAACGEVSGTWITLGDAWLGSPGLIDPGCVRDGQLDVPWLTTTERLEAHDSGWLFTDSGGTTTGALNGRLTRGVPAEPTMEAIRPLDANLSPASLTGTWHITWAVSEAMPLAEDTGAPIFGDDDTFLEFRDGDWKSFVDTPGACGSSGRYAELDHGYVVTNTPGMVASIGCPGLQVGSLVTAVRVVGADGAILHLFDSRGRELLRLEPHSSTSG</sequence>
<dbReference type="PROSITE" id="PS51257">
    <property type="entry name" value="PROKAR_LIPOPROTEIN"/>
    <property type="match status" value="1"/>
</dbReference>
<evidence type="ECO:0000313" key="3">
    <source>
        <dbReference type="Proteomes" id="UP001160142"/>
    </source>
</evidence>
<dbReference type="Proteomes" id="UP001160142">
    <property type="component" value="Unassembled WGS sequence"/>
</dbReference>
<accession>A0ABT6KND8</accession>
<evidence type="ECO:0008006" key="4">
    <source>
        <dbReference type="Google" id="ProtNLM"/>
    </source>
</evidence>
<organism evidence="2 3">
    <name type="scientific">Antiquaquibacter oligotrophicus</name>
    <dbReference type="NCBI Taxonomy" id="2880260"/>
    <lineage>
        <taxon>Bacteria</taxon>
        <taxon>Bacillati</taxon>
        <taxon>Actinomycetota</taxon>
        <taxon>Actinomycetes</taxon>
        <taxon>Micrococcales</taxon>
        <taxon>Microbacteriaceae</taxon>
        <taxon>Antiquaquibacter</taxon>
    </lineage>
</organism>
<protein>
    <recommendedName>
        <fullName evidence="4">META domain-containing protein</fullName>
    </recommendedName>
</protein>
<name>A0ABT6KND8_9MICO</name>
<feature type="chain" id="PRO_5045604598" description="META domain-containing protein" evidence="1">
    <location>
        <begin position="27"/>
        <end position="284"/>
    </location>
</feature>
<keyword evidence="1" id="KW-0732">Signal</keyword>
<comment type="caution">
    <text evidence="2">The sequence shown here is derived from an EMBL/GenBank/DDBJ whole genome shotgun (WGS) entry which is preliminary data.</text>
</comment>
<dbReference type="RefSeq" id="WP_322133835.1">
    <property type="nucleotide sequence ID" value="NZ_CP085036.1"/>
</dbReference>
<feature type="signal peptide" evidence="1">
    <location>
        <begin position="1"/>
        <end position="26"/>
    </location>
</feature>